<evidence type="ECO:0000313" key="2">
    <source>
        <dbReference type="Proteomes" id="UP000887572"/>
    </source>
</evidence>
<protein>
    <submittedName>
        <fullName evidence="3">Uncharacterized protein</fullName>
    </submittedName>
</protein>
<organism evidence="2 3">
    <name type="scientific">Globodera rostochiensis</name>
    <name type="common">Golden nematode worm</name>
    <name type="synonym">Heterodera rostochiensis</name>
    <dbReference type="NCBI Taxonomy" id="31243"/>
    <lineage>
        <taxon>Eukaryota</taxon>
        <taxon>Metazoa</taxon>
        <taxon>Ecdysozoa</taxon>
        <taxon>Nematoda</taxon>
        <taxon>Chromadorea</taxon>
        <taxon>Rhabditida</taxon>
        <taxon>Tylenchina</taxon>
        <taxon>Tylenchomorpha</taxon>
        <taxon>Tylenchoidea</taxon>
        <taxon>Heteroderidae</taxon>
        <taxon>Heteroderinae</taxon>
        <taxon>Globodera</taxon>
    </lineage>
</organism>
<sequence>MLFVNTLLICCFLILYEADATYNAESAKRQCSCAEQTECFVAIKDETEKCFDGAYGTVYDELKKYGNPNKMKPCFDKFTNFVKKWINCVNENLIKDKSCLPHKKDVKIPSKDFLTIYVNELRENVDKRMNYLFGLSKHPLVKLDEKWHNSATHCLFDKVPKLSCFNNVNCVPKGAETEIQKAITNCFKEVNVVEVQQTRCKCMKDNCESDGLNSVCEKLEHITLPEL</sequence>
<evidence type="ECO:0000256" key="1">
    <source>
        <dbReference type="SAM" id="SignalP"/>
    </source>
</evidence>
<keyword evidence="2" id="KW-1185">Reference proteome</keyword>
<evidence type="ECO:0000313" key="3">
    <source>
        <dbReference type="WBParaSite" id="Gr19_v10_g9443.t1"/>
    </source>
</evidence>
<dbReference type="Proteomes" id="UP000887572">
    <property type="component" value="Unplaced"/>
</dbReference>
<dbReference type="WBParaSite" id="Gr19_v10_g9443.t1">
    <property type="protein sequence ID" value="Gr19_v10_g9443.t1"/>
    <property type="gene ID" value="Gr19_v10_g9443"/>
</dbReference>
<accession>A0A914IFJ9</accession>
<reference evidence="3" key="1">
    <citation type="submission" date="2022-11" db="UniProtKB">
        <authorList>
            <consortium name="WormBaseParasite"/>
        </authorList>
    </citation>
    <scope>IDENTIFICATION</scope>
</reference>
<name>A0A914IFJ9_GLORO</name>
<dbReference type="AlphaFoldDB" id="A0A914IFJ9"/>
<keyword evidence="1" id="KW-0732">Signal</keyword>
<feature type="signal peptide" evidence="1">
    <location>
        <begin position="1"/>
        <end position="20"/>
    </location>
</feature>
<dbReference type="PANTHER" id="PTHR34401:SF3">
    <property type="entry name" value="DB DOMAIN-CONTAINING PROTEIN"/>
    <property type="match status" value="1"/>
</dbReference>
<proteinExistence type="predicted"/>
<feature type="chain" id="PRO_5036674415" evidence="1">
    <location>
        <begin position="21"/>
        <end position="227"/>
    </location>
</feature>
<dbReference type="PANTHER" id="PTHR34401">
    <property type="entry name" value="PROTEIN CBG12388-RELATED"/>
    <property type="match status" value="1"/>
</dbReference>